<evidence type="ECO:0000256" key="6">
    <source>
        <dbReference type="ARBA" id="ARBA00022840"/>
    </source>
</evidence>
<comment type="similarity">
    <text evidence="1">Belongs to the prefoldin subunit beta family.</text>
</comment>
<dbReference type="Gene3D" id="3.40.50.300">
    <property type="entry name" value="P-loop containing nucleotide triphosphate hydrolases"/>
    <property type="match status" value="2"/>
</dbReference>
<evidence type="ECO:0000256" key="3">
    <source>
        <dbReference type="ARBA" id="ARBA00022741"/>
    </source>
</evidence>
<dbReference type="Pfam" id="PF00271">
    <property type="entry name" value="Helicase_C"/>
    <property type="match status" value="1"/>
</dbReference>
<evidence type="ECO:0000256" key="4">
    <source>
        <dbReference type="ARBA" id="ARBA00022801"/>
    </source>
</evidence>
<evidence type="ECO:0000256" key="5">
    <source>
        <dbReference type="ARBA" id="ARBA00022806"/>
    </source>
</evidence>
<dbReference type="InterPro" id="IPR050079">
    <property type="entry name" value="DEAD_box_RNA_helicase"/>
</dbReference>
<evidence type="ECO:0000313" key="9">
    <source>
        <dbReference type="EMBL" id="VDP07059.1"/>
    </source>
</evidence>
<dbReference type="GO" id="GO:0051082">
    <property type="term" value="F:unfolded protein binding"/>
    <property type="evidence" value="ECO:0007669"/>
    <property type="project" value="InterPro"/>
</dbReference>
<keyword evidence="3" id="KW-0547">Nucleotide-binding</keyword>
<dbReference type="EMBL" id="UZAH01029621">
    <property type="protein sequence ID" value="VDP07059.1"/>
    <property type="molecule type" value="Genomic_DNA"/>
</dbReference>
<dbReference type="InterPro" id="IPR027417">
    <property type="entry name" value="P-loop_NTPase"/>
</dbReference>
<dbReference type="GO" id="GO:0016272">
    <property type="term" value="C:prefoldin complex"/>
    <property type="evidence" value="ECO:0007669"/>
    <property type="project" value="InterPro"/>
</dbReference>
<accession>A0A183G5C7</accession>
<name>A0A183G5C7_HELPZ</name>
<dbReference type="Gene3D" id="1.10.287.370">
    <property type="match status" value="1"/>
</dbReference>
<dbReference type="Pfam" id="PF01920">
    <property type="entry name" value="Prefoldin_2"/>
    <property type="match status" value="1"/>
</dbReference>
<reference evidence="9 10" key="1">
    <citation type="submission" date="2018-11" db="EMBL/GenBank/DDBJ databases">
        <authorList>
            <consortium name="Pathogen Informatics"/>
        </authorList>
    </citation>
    <scope>NUCLEOTIDE SEQUENCE [LARGE SCALE GENOMIC DNA]</scope>
</reference>
<keyword evidence="10" id="KW-1185">Reference proteome</keyword>
<dbReference type="Proteomes" id="UP000050761">
    <property type="component" value="Unassembled WGS sequence"/>
</dbReference>
<dbReference type="InterPro" id="IPR009053">
    <property type="entry name" value="Prefoldin"/>
</dbReference>
<dbReference type="SUPFAM" id="SSF46579">
    <property type="entry name" value="Prefoldin"/>
    <property type="match status" value="1"/>
</dbReference>
<comment type="subunit">
    <text evidence="2">Heterohexamer of two PFD-alpha type and four PFD-beta type subunits.</text>
</comment>
<dbReference type="CDD" id="cd23163">
    <property type="entry name" value="Prefoldin_2"/>
    <property type="match status" value="1"/>
</dbReference>
<dbReference type="PANTHER" id="PTHR47959:SF24">
    <property type="entry name" value="ATP-DEPENDENT RNA HELICASE"/>
    <property type="match status" value="1"/>
</dbReference>
<dbReference type="GO" id="GO:0005829">
    <property type="term" value="C:cytosol"/>
    <property type="evidence" value="ECO:0007669"/>
    <property type="project" value="TreeGrafter"/>
</dbReference>
<dbReference type="SUPFAM" id="SSF52540">
    <property type="entry name" value="P-loop containing nucleoside triphosphate hydrolases"/>
    <property type="match status" value="1"/>
</dbReference>
<dbReference type="GO" id="GO:0006457">
    <property type="term" value="P:protein folding"/>
    <property type="evidence" value="ECO:0007669"/>
    <property type="project" value="InterPro"/>
</dbReference>
<dbReference type="GO" id="GO:0003676">
    <property type="term" value="F:nucleic acid binding"/>
    <property type="evidence" value="ECO:0007669"/>
    <property type="project" value="InterPro"/>
</dbReference>
<evidence type="ECO:0000256" key="1">
    <source>
        <dbReference type="ARBA" id="ARBA00008045"/>
    </source>
</evidence>
<dbReference type="PROSITE" id="PS51192">
    <property type="entry name" value="HELICASE_ATP_BIND_1"/>
    <property type="match status" value="1"/>
</dbReference>
<feature type="domain" description="Helicase ATP-binding" evidence="7">
    <location>
        <begin position="143"/>
        <end position="317"/>
    </location>
</feature>
<dbReference type="InterPro" id="IPR002777">
    <property type="entry name" value="PFD_beta-like"/>
</dbReference>
<dbReference type="PROSITE" id="PS51194">
    <property type="entry name" value="HELICASE_CTER"/>
    <property type="match status" value="1"/>
</dbReference>
<dbReference type="InterPro" id="IPR014001">
    <property type="entry name" value="Helicase_ATP-bd"/>
</dbReference>
<accession>A0A3P8E422</accession>
<proteinExistence type="inferred from homology"/>
<sequence>MSTLSAAEQEEQKKVVETFQKLRDQQQEIAQEITRIEEEKREFGRVIELLKELDGEQKCFRLISDTLVEYRVKDAIPVLEKNLGNLGIVSEELNKRLVDKGNELNAHKEKHHIRFLTEKETQEIREKQLHITDEYQPFVANCIPKVLGGHDVLGCAKTGTGKTLAFVLPILNELAVDPYGIYALVLTPTRELASQILDQFLALGKPIALKVSLITGGRSLIDQATELTARPHVVVATPGRLADHIESNADGLGQLFKKIKFFVLDEADQLLDGQYSEQLKTIFMSIAKQRRTLLFSATITSAITKLHTVTEKKPYFFEDKQEIATVERLEQKYVLCPIAVKDAYLVGSLHSQIEQRLRNAALASFRSKVLRVLICTDVASRGLDIPHVDLVVNHNIPKSPKTYVHRVGRSARAGRYGAALTFVTQYDIVLLQAVEELIGMKLEELKVSDRKVTQYVTKVLVAKREAELRMEQNNFGERKEANLRKDLLMNGVPEEEVSALYISS</sequence>
<reference evidence="11" key="2">
    <citation type="submission" date="2019-09" db="UniProtKB">
        <authorList>
            <consortium name="WormBaseParasite"/>
        </authorList>
    </citation>
    <scope>IDENTIFICATION</scope>
</reference>
<gene>
    <name evidence="9" type="ORF">HPBE_LOCUS16804</name>
</gene>
<keyword evidence="4" id="KW-0378">Hydrolase</keyword>
<dbReference type="GO" id="GO:0005524">
    <property type="term" value="F:ATP binding"/>
    <property type="evidence" value="ECO:0007669"/>
    <property type="project" value="UniProtKB-KW"/>
</dbReference>
<organism evidence="10 11">
    <name type="scientific">Heligmosomoides polygyrus</name>
    <name type="common">Parasitic roundworm</name>
    <dbReference type="NCBI Taxonomy" id="6339"/>
    <lineage>
        <taxon>Eukaryota</taxon>
        <taxon>Metazoa</taxon>
        <taxon>Ecdysozoa</taxon>
        <taxon>Nematoda</taxon>
        <taxon>Chromadorea</taxon>
        <taxon>Rhabditida</taxon>
        <taxon>Rhabditina</taxon>
        <taxon>Rhabditomorpha</taxon>
        <taxon>Strongyloidea</taxon>
        <taxon>Heligmosomidae</taxon>
        <taxon>Heligmosomoides</taxon>
    </lineage>
</organism>
<dbReference type="AlphaFoldDB" id="A0A183G5C7"/>
<evidence type="ECO:0000313" key="11">
    <source>
        <dbReference type="WBParaSite" id="HPBE_0001680501-mRNA-1"/>
    </source>
</evidence>
<dbReference type="SMART" id="SM00490">
    <property type="entry name" value="HELICc"/>
    <property type="match status" value="1"/>
</dbReference>
<keyword evidence="6" id="KW-0067">ATP-binding</keyword>
<evidence type="ECO:0000313" key="10">
    <source>
        <dbReference type="Proteomes" id="UP000050761"/>
    </source>
</evidence>
<dbReference type="GO" id="GO:0016787">
    <property type="term" value="F:hydrolase activity"/>
    <property type="evidence" value="ECO:0007669"/>
    <property type="project" value="UniProtKB-KW"/>
</dbReference>
<dbReference type="InterPro" id="IPR001650">
    <property type="entry name" value="Helicase_C-like"/>
</dbReference>
<feature type="domain" description="Helicase C-terminal" evidence="8">
    <location>
        <begin position="302"/>
        <end position="453"/>
    </location>
</feature>
<evidence type="ECO:0000259" key="8">
    <source>
        <dbReference type="PROSITE" id="PS51194"/>
    </source>
</evidence>
<dbReference type="OrthoDB" id="10261904at2759"/>
<dbReference type="InterPro" id="IPR011545">
    <property type="entry name" value="DEAD/DEAH_box_helicase_dom"/>
</dbReference>
<dbReference type="CDD" id="cd18787">
    <property type="entry name" value="SF2_C_DEAD"/>
    <property type="match status" value="1"/>
</dbReference>
<dbReference type="PANTHER" id="PTHR47959">
    <property type="entry name" value="ATP-DEPENDENT RNA HELICASE RHLE-RELATED"/>
    <property type="match status" value="1"/>
</dbReference>
<dbReference type="WBParaSite" id="HPBE_0001680501-mRNA-1">
    <property type="protein sequence ID" value="HPBE_0001680501-mRNA-1"/>
    <property type="gene ID" value="HPBE_0001680501"/>
</dbReference>
<protein>
    <submittedName>
        <fullName evidence="11">RNA helicase</fullName>
    </submittedName>
</protein>
<dbReference type="Pfam" id="PF00270">
    <property type="entry name" value="DEAD"/>
    <property type="match status" value="1"/>
</dbReference>
<dbReference type="SMART" id="SM00487">
    <property type="entry name" value="DEXDc"/>
    <property type="match status" value="1"/>
</dbReference>
<keyword evidence="5" id="KW-0347">Helicase</keyword>
<evidence type="ECO:0000259" key="7">
    <source>
        <dbReference type="PROSITE" id="PS51192"/>
    </source>
</evidence>
<evidence type="ECO:0000256" key="2">
    <source>
        <dbReference type="ARBA" id="ARBA00011695"/>
    </source>
</evidence>
<dbReference type="GO" id="GO:0003724">
    <property type="term" value="F:RNA helicase activity"/>
    <property type="evidence" value="ECO:0007669"/>
    <property type="project" value="TreeGrafter"/>
</dbReference>